<comment type="caution">
    <text evidence="9">The sequence shown here is derived from an EMBL/GenBank/DDBJ whole genome shotgun (WGS) entry which is preliminary data.</text>
</comment>
<name>A0ABQ2A430_9BACL</name>
<organism evidence="9 10">
    <name type="scientific">Saccharibacillus endophyticus</name>
    <dbReference type="NCBI Taxonomy" id="2060666"/>
    <lineage>
        <taxon>Bacteria</taxon>
        <taxon>Bacillati</taxon>
        <taxon>Bacillota</taxon>
        <taxon>Bacilli</taxon>
        <taxon>Bacillales</taxon>
        <taxon>Paenibacillaceae</taxon>
        <taxon>Saccharibacillus</taxon>
    </lineage>
</organism>
<feature type="domain" description="Major facilitator superfamily (MFS) profile" evidence="8">
    <location>
        <begin position="11"/>
        <end position="401"/>
    </location>
</feature>
<keyword evidence="10" id="KW-1185">Reference proteome</keyword>
<dbReference type="Pfam" id="PF07690">
    <property type="entry name" value="MFS_1"/>
    <property type="match status" value="1"/>
</dbReference>
<gene>
    <name evidence="9" type="ORF">GCM10007362_43840</name>
</gene>
<reference evidence="10" key="1">
    <citation type="journal article" date="2019" name="Int. J. Syst. Evol. Microbiol.">
        <title>The Global Catalogue of Microorganisms (GCM) 10K type strain sequencing project: providing services to taxonomists for standard genome sequencing and annotation.</title>
        <authorList>
            <consortium name="The Broad Institute Genomics Platform"/>
            <consortium name="The Broad Institute Genome Sequencing Center for Infectious Disease"/>
            <person name="Wu L."/>
            <person name="Ma J."/>
        </authorList>
    </citation>
    <scope>NUCLEOTIDE SEQUENCE [LARGE SCALE GENOMIC DNA]</scope>
    <source>
        <strain evidence="10">CCM 8702</strain>
    </source>
</reference>
<dbReference type="RefSeq" id="WP_172246767.1">
    <property type="nucleotide sequence ID" value="NZ_BMDD01000006.1"/>
</dbReference>
<accession>A0ABQ2A430</accession>
<feature type="transmembrane region" description="Helical" evidence="7">
    <location>
        <begin position="349"/>
        <end position="371"/>
    </location>
</feature>
<evidence type="ECO:0000313" key="10">
    <source>
        <dbReference type="Proteomes" id="UP000605427"/>
    </source>
</evidence>
<evidence type="ECO:0000259" key="8">
    <source>
        <dbReference type="PROSITE" id="PS50850"/>
    </source>
</evidence>
<evidence type="ECO:0000256" key="4">
    <source>
        <dbReference type="ARBA" id="ARBA00022692"/>
    </source>
</evidence>
<evidence type="ECO:0000256" key="7">
    <source>
        <dbReference type="SAM" id="Phobius"/>
    </source>
</evidence>
<sequence>MKTTQTQWKKTFATIFTGQLFSILTSAMVQFAVIWHLTATTGSATVLLLAGLAAFLPQAILGPFVGVWIDRWNRKITMIIADSAIALFSLLLGIYFYLGDPALPVVFAILASRSAASAFHAPAFQAAMPLIAPEDQLTRVAGWQQLVFSASSIAGPALGIAVYSSSSLAAVLLLDVAGALFANLMLALVNIPKQQRDASEAEAPSFMREFKSGWLAFVTVKPIVRLSFVTIAFSIVFMPLATLFPLMTLQHFGLGGYAASIVEAGFGIGMIAGGALLAVFAGKLKDTTFLGLSLILIGLTCGFSGVLPVTAFTIFVVLSFFMGAAAPLYNGPYMAMIQKAYRPEQLGRVISFITSLTMLASPIGLAFAGPVVEAYGVQVWFLGSGVVVTLLGLLVFAGGRKFSITEIAGAEAEPEATE</sequence>
<dbReference type="Gene3D" id="1.20.1250.20">
    <property type="entry name" value="MFS general substrate transporter like domains"/>
    <property type="match status" value="1"/>
</dbReference>
<dbReference type="PROSITE" id="PS50850">
    <property type="entry name" value="MFS"/>
    <property type="match status" value="1"/>
</dbReference>
<dbReference type="PANTHER" id="PTHR23513:SF6">
    <property type="entry name" value="MAJOR FACILITATOR SUPERFAMILY ASSOCIATED DOMAIN-CONTAINING PROTEIN"/>
    <property type="match status" value="1"/>
</dbReference>
<dbReference type="CDD" id="cd06173">
    <property type="entry name" value="MFS_MefA_like"/>
    <property type="match status" value="1"/>
</dbReference>
<evidence type="ECO:0000313" key="9">
    <source>
        <dbReference type="EMBL" id="GGH85730.1"/>
    </source>
</evidence>
<keyword evidence="2" id="KW-0813">Transport</keyword>
<evidence type="ECO:0000256" key="2">
    <source>
        <dbReference type="ARBA" id="ARBA00022448"/>
    </source>
</evidence>
<keyword evidence="6 7" id="KW-0472">Membrane</keyword>
<dbReference type="InterPro" id="IPR020846">
    <property type="entry name" value="MFS_dom"/>
</dbReference>
<feature type="transmembrane region" description="Helical" evidence="7">
    <location>
        <begin position="288"/>
        <end position="306"/>
    </location>
</feature>
<keyword evidence="3" id="KW-1003">Cell membrane</keyword>
<dbReference type="SUPFAM" id="SSF103473">
    <property type="entry name" value="MFS general substrate transporter"/>
    <property type="match status" value="1"/>
</dbReference>
<proteinExistence type="predicted"/>
<dbReference type="InterPro" id="IPR036259">
    <property type="entry name" value="MFS_trans_sf"/>
</dbReference>
<evidence type="ECO:0000256" key="5">
    <source>
        <dbReference type="ARBA" id="ARBA00022989"/>
    </source>
</evidence>
<keyword evidence="5 7" id="KW-1133">Transmembrane helix</keyword>
<evidence type="ECO:0000256" key="6">
    <source>
        <dbReference type="ARBA" id="ARBA00023136"/>
    </source>
</evidence>
<feature type="transmembrane region" description="Helical" evidence="7">
    <location>
        <begin position="169"/>
        <end position="191"/>
    </location>
</feature>
<dbReference type="InterPro" id="IPR011701">
    <property type="entry name" value="MFS"/>
</dbReference>
<feature type="transmembrane region" description="Helical" evidence="7">
    <location>
        <begin position="212"/>
        <end position="237"/>
    </location>
</feature>
<feature type="transmembrane region" description="Helical" evidence="7">
    <location>
        <begin position="257"/>
        <end position="281"/>
    </location>
</feature>
<dbReference type="EMBL" id="BMDD01000006">
    <property type="protein sequence ID" value="GGH85730.1"/>
    <property type="molecule type" value="Genomic_DNA"/>
</dbReference>
<keyword evidence="4 7" id="KW-0812">Transmembrane</keyword>
<feature type="transmembrane region" description="Helical" evidence="7">
    <location>
        <begin position="76"/>
        <end position="98"/>
    </location>
</feature>
<dbReference type="Proteomes" id="UP000605427">
    <property type="component" value="Unassembled WGS sequence"/>
</dbReference>
<protein>
    <submittedName>
        <fullName evidence="9">MFS transporter</fullName>
    </submittedName>
</protein>
<feature type="transmembrane region" description="Helical" evidence="7">
    <location>
        <begin position="12"/>
        <end position="35"/>
    </location>
</feature>
<feature type="transmembrane region" description="Helical" evidence="7">
    <location>
        <begin position="47"/>
        <end position="69"/>
    </location>
</feature>
<comment type="subcellular location">
    <subcellularLocation>
        <location evidence="1">Cell membrane</location>
        <topology evidence="1">Multi-pass membrane protein</topology>
    </subcellularLocation>
</comment>
<feature type="transmembrane region" description="Helical" evidence="7">
    <location>
        <begin position="312"/>
        <end position="329"/>
    </location>
</feature>
<feature type="transmembrane region" description="Helical" evidence="7">
    <location>
        <begin position="377"/>
        <end position="397"/>
    </location>
</feature>
<evidence type="ECO:0000256" key="1">
    <source>
        <dbReference type="ARBA" id="ARBA00004651"/>
    </source>
</evidence>
<dbReference type="PANTHER" id="PTHR23513">
    <property type="entry name" value="INTEGRAL MEMBRANE EFFLUX PROTEIN-RELATED"/>
    <property type="match status" value="1"/>
</dbReference>
<evidence type="ECO:0000256" key="3">
    <source>
        <dbReference type="ARBA" id="ARBA00022475"/>
    </source>
</evidence>